<evidence type="ECO:0000256" key="7">
    <source>
        <dbReference type="RuleBase" id="RU364038"/>
    </source>
</evidence>
<evidence type="ECO:0000256" key="4">
    <source>
        <dbReference type="ARBA" id="ARBA00022764"/>
    </source>
</evidence>
<dbReference type="InterPro" id="IPR009094">
    <property type="entry name" value="DiS-bond_isomerase_DsbC/G_N_sf"/>
</dbReference>
<dbReference type="PROSITE" id="PS00194">
    <property type="entry name" value="THIOREDOXIN_1"/>
    <property type="match status" value="1"/>
</dbReference>
<evidence type="ECO:0000256" key="5">
    <source>
        <dbReference type="ARBA" id="ARBA00023157"/>
    </source>
</evidence>
<dbReference type="Gene3D" id="3.40.30.10">
    <property type="entry name" value="Glutaredoxin"/>
    <property type="match status" value="1"/>
</dbReference>
<dbReference type="Pfam" id="PF13098">
    <property type="entry name" value="Thioredoxin_2"/>
    <property type="match status" value="1"/>
</dbReference>
<dbReference type="EMBL" id="CAJQUM010000001">
    <property type="protein sequence ID" value="CAG4885092.1"/>
    <property type="molecule type" value="Genomic_DNA"/>
</dbReference>
<evidence type="ECO:0000313" key="11">
    <source>
        <dbReference type="Proteomes" id="UP000742786"/>
    </source>
</evidence>
<feature type="domain" description="Disulphide bond isomerase DsbC/G N-terminal" evidence="8">
    <location>
        <begin position="20"/>
        <end position="84"/>
    </location>
</feature>
<reference evidence="10" key="1">
    <citation type="submission" date="2021-04" db="EMBL/GenBank/DDBJ databases">
        <authorList>
            <person name="Hornung B."/>
        </authorList>
    </citation>
    <scope>NUCLEOTIDE SEQUENCE</scope>
    <source>
        <strain evidence="10">G5G6</strain>
    </source>
</reference>
<dbReference type="AlphaFoldDB" id="A0A916J8F7"/>
<evidence type="ECO:0000256" key="2">
    <source>
        <dbReference type="ARBA" id="ARBA00009813"/>
    </source>
</evidence>
<comment type="similarity">
    <text evidence="2 7">Belongs to the thioredoxin family. DsbC subfamily.</text>
</comment>
<accession>A0A916J8F7</accession>
<keyword evidence="3 7" id="KW-0732">Signal</keyword>
<dbReference type="CDD" id="cd03020">
    <property type="entry name" value="DsbA_DsbC_DsbG"/>
    <property type="match status" value="1"/>
</dbReference>
<dbReference type="InterPro" id="IPR012336">
    <property type="entry name" value="Thioredoxin-like_fold"/>
</dbReference>
<evidence type="ECO:0000256" key="1">
    <source>
        <dbReference type="ARBA" id="ARBA00004418"/>
    </source>
</evidence>
<keyword evidence="5" id="KW-1015">Disulfide bond</keyword>
<dbReference type="SUPFAM" id="SSF54423">
    <property type="entry name" value="DsbC/DsbG N-terminal domain-like"/>
    <property type="match status" value="1"/>
</dbReference>
<keyword evidence="6 7" id="KW-0676">Redox-active center</keyword>
<dbReference type="Proteomes" id="UP000742786">
    <property type="component" value="Unassembled WGS sequence"/>
</dbReference>
<dbReference type="Pfam" id="PF10411">
    <property type="entry name" value="DsbC_N"/>
    <property type="match status" value="1"/>
</dbReference>
<evidence type="ECO:0000259" key="9">
    <source>
        <dbReference type="Pfam" id="PF13098"/>
    </source>
</evidence>
<dbReference type="InterPro" id="IPR036249">
    <property type="entry name" value="Thioredoxin-like_sf"/>
</dbReference>
<feature type="signal peptide" evidence="7">
    <location>
        <begin position="1"/>
        <end position="21"/>
    </location>
</feature>
<name>A0A916J8F7_9PROT</name>
<dbReference type="RefSeq" id="WP_220636876.1">
    <property type="nucleotide sequence ID" value="NZ_CAJQUM010000001.1"/>
</dbReference>
<dbReference type="Gene3D" id="3.10.450.70">
    <property type="entry name" value="Disulphide bond isomerase, DsbC/G, N-terminal"/>
    <property type="match status" value="1"/>
</dbReference>
<sequence>MKIKALALLFVSLVLPAYVQADDNAIRALFEGKLGSKIEQINKSPIAGLYEVVVDGQFMYVDEKANYFIAGSLVDARTMKNVTADKKVALAEKKLGQLPYDQAVKLIRGNGKNVMVTFEDPNCGYCKKLAKELKQVNDVTIYTFMIPILSEDSASKSKAIWCAADRAKTWSDWMTNGVLPVAATGRKCDAGPVLDKNLKLSQSLGIRGTPFIFFPASKQQVGGFIPAAEIEKALTKSDG</sequence>
<proteinExistence type="inferred from homology"/>
<dbReference type="PANTHER" id="PTHR35272">
    <property type="entry name" value="THIOL:DISULFIDE INTERCHANGE PROTEIN DSBC-RELATED"/>
    <property type="match status" value="1"/>
</dbReference>
<evidence type="ECO:0000256" key="6">
    <source>
        <dbReference type="ARBA" id="ARBA00023284"/>
    </source>
</evidence>
<dbReference type="InterPro" id="IPR051470">
    <property type="entry name" value="Thiol:disulfide_interchange"/>
</dbReference>
<dbReference type="SUPFAM" id="SSF52833">
    <property type="entry name" value="Thioredoxin-like"/>
    <property type="match status" value="1"/>
</dbReference>
<dbReference type="InterPro" id="IPR033954">
    <property type="entry name" value="DiS-bond_Isoase_DsbC/G"/>
</dbReference>
<comment type="subcellular location">
    <subcellularLocation>
        <location evidence="1 7">Periplasm</location>
    </subcellularLocation>
</comment>
<comment type="function">
    <text evidence="7">Required for disulfide bond formation in some periplasmic proteins. Acts by transferring its disulfide bond to other proteins and is reduced in the process.</text>
</comment>
<evidence type="ECO:0000313" key="10">
    <source>
        <dbReference type="EMBL" id="CAG4885092.1"/>
    </source>
</evidence>
<keyword evidence="4 7" id="KW-0574">Periplasm</keyword>
<comment type="caution">
    <text evidence="10">The sequence shown here is derived from an EMBL/GenBank/DDBJ whole genome shotgun (WGS) entry which is preliminary data.</text>
</comment>
<feature type="chain" id="PRO_5038170845" description="Thiol:disulfide interchange protein" evidence="7">
    <location>
        <begin position="22"/>
        <end position="239"/>
    </location>
</feature>
<gene>
    <name evidence="10" type="ORF">GTOL_12975</name>
</gene>
<evidence type="ECO:0000259" key="8">
    <source>
        <dbReference type="Pfam" id="PF10411"/>
    </source>
</evidence>
<dbReference type="GO" id="GO:0042597">
    <property type="term" value="C:periplasmic space"/>
    <property type="evidence" value="ECO:0007669"/>
    <property type="project" value="UniProtKB-SubCell"/>
</dbReference>
<protein>
    <recommendedName>
        <fullName evidence="7">Thiol:disulfide interchange protein</fullName>
    </recommendedName>
</protein>
<feature type="domain" description="Thioredoxin-like fold" evidence="9">
    <location>
        <begin position="108"/>
        <end position="234"/>
    </location>
</feature>
<dbReference type="InterPro" id="IPR017937">
    <property type="entry name" value="Thioredoxin_CS"/>
</dbReference>
<dbReference type="InterPro" id="IPR018950">
    <property type="entry name" value="DiS-bond_isomerase_DsbC/G_N"/>
</dbReference>
<dbReference type="PANTHER" id="PTHR35272:SF3">
    <property type="entry name" value="THIOL:DISULFIDE INTERCHANGE PROTEIN DSBC"/>
    <property type="match status" value="1"/>
</dbReference>
<evidence type="ECO:0000256" key="3">
    <source>
        <dbReference type="ARBA" id="ARBA00022729"/>
    </source>
</evidence>
<organism evidence="10 11">
    <name type="scientific">Georgfuchsia toluolica</name>
    <dbReference type="NCBI Taxonomy" id="424218"/>
    <lineage>
        <taxon>Bacteria</taxon>
        <taxon>Pseudomonadati</taxon>
        <taxon>Pseudomonadota</taxon>
        <taxon>Betaproteobacteria</taxon>
        <taxon>Nitrosomonadales</taxon>
        <taxon>Sterolibacteriaceae</taxon>
        <taxon>Georgfuchsia</taxon>
    </lineage>
</organism>
<keyword evidence="11" id="KW-1185">Reference proteome</keyword>